<evidence type="ECO:0000256" key="2">
    <source>
        <dbReference type="ARBA" id="ARBA00022692"/>
    </source>
</evidence>
<evidence type="ECO:0000256" key="1">
    <source>
        <dbReference type="ARBA" id="ARBA00004651"/>
    </source>
</evidence>
<organism evidence="7 8">
    <name type="scientific">Rhodococcus pyridinivorans KG-16</name>
    <dbReference type="NCBI Taxonomy" id="1441730"/>
    <lineage>
        <taxon>Bacteria</taxon>
        <taxon>Bacillati</taxon>
        <taxon>Actinomycetota</taxon>
        <taxon>Actinomycetes</taxon>
        <taxon>Mycobacteriales</taxon>
        <taxon>Nocardiaceae</taxon>
        <taxon>Rhodococcus</taxon>
    </lineage>
</organism>
<reference evidence="7 8" key="2">
    <citation type="journal article" date="2016" name="Genome Announc.">
        <title>Draft Genome Sequence of a Versatile Hydrocarbon-Degrading Bacterium, Rhodococcus pyridinivorans Strain KG-16, Collected from Oil Fields in India.</title>
        <authorList>
            <person name="Aggarwal R.K."/>
            <person name="Dawar C."/>
            <person name="Phanindranath R."/>
            <person name="Mutnuri L."/>
            <person name="Dayal A.M."/>
        </authorList>
    </citation>
    <scope>NUCLEOTIDE SEQUENCE [LARGE SCALE GENOMIC DNA]</scope>
    <source>
        <strain evidence="7 8">KG-16</strain>
    </source>
</reference>
<evidence type="ECO:0000259" key="6">
    <source>
        <dbReference type="PROSITE" id="PS50850"/>
    </source>
</evidence>
<keyword evidence="2 5" id="KW-0812">Transmembrane</keyword>
<keyword evidence="4 5" id="KW-0472">Membrane</keyword>
<dbReference type="PANTHER" id="PTHR23527">
    <property type="entry name" value="BLL3282 PROTEIN"/>
    <property type="match status" value="1"/>
</dbReference>
<dbReference type="PATRIC" id="fig|1441730.3.peg.1761"/>
<evidence type="ECO:0000256" key="5">
    <source>
        <dbReference type="SAM" id="Phobius"/>
    </source>
</evidence>
<feature type="transmembrane region" description="Helical" evidence="5">
    <location>
        <begin position="47"/>
        <end position="71"/>
    </location>
</feature>
<dbReference type="RefSeq" id="WP_060651452.1">
    <property type="nucleotide sequence ID" value="NZ_AZXY01000003.1"/>
</dbReference>
<reference evidence="8" key="1">
    <citation type="submission" date="2015-01" db="EMBL/GenBank/DDBJ databases">
        <title>Draft genome sequence of Rhodococcus pyridinivorans strain KG-16, a hydrocarbon-degrading bacterium.</title>
        <authorList>
            <person name="Aggarwal R.K."/>
            <person name="Dawar C."/>
        </authorList>
    </citation>
    <scope>NUCLEOTIDE SEQUENCE [LARGE SCALE GENOMIC DNA]</scope>
    <source>
        <strain evidence="8">KG-16</strain>
    </source>
</reference>
<feature type="transmembrane region" description="Helical" evidence="5">
    <location>
        <begin position="173"/>
        <end position="196"/>
    </location>
</feature>
<gene>
    <name evidence="7" type="ORF">Z045_08440</name>
</gene>
<dbReference type="Proteomes" id="UP000053060">
    <property type="component" value="Unassembled WGS sequence"/>
</dbReference>
<feature type="transmembrane region" description="Helical" evidence="5">
    <location>
        <begin position="358"/>
        <end position="391"/>
    </location>
</feature>
<sequence length="398" mass="39940">MDTPDIGRRRWLILTLGVLAQASQATVINGIAFLIPTLNQEGGFTLAQAGTLAGAPILGGVFTLVVWGAIADRFGERLALAAGLGIAAVAMGLASATTSLDLSRTASAALLGLLLMCAGAGAVSANSASGRVVVGWFPPHQRGLAMGIRQMSVPLGVAAGALVIPTLAGDHGIAWALAFPMLACGLAAVACAVGVVDPPRPGRAEAERAGVLGNPYRSSMALTRIHLASILLVVPQYVVWTYALVWLIADRGWDEVGAGLVITAAQILGALGRVVTGAWSDRVGSRLGPMRLVAASVVVSMVALSVTAWTDSAIAVGALLVASILTSAPNGLAFTAVAEIAGPFWGGRALGIQNTGQFVFAAAVGPVFGGLIAAVGFPAAFALAAIAPAAAVPVVPKD</sequence>
<evidence type="ECO:0000313" key="7">
    <source>
        <dbReference type="EMBL" id="KSZ59350.1"/>
    </source>
</evidence>
<dbReference type="InterPro" id="IPR020846">
    <property type="entry name" value="MFS_dom"/>
</dbReference>
<dbReference type="AlphaFoldDB" id="A0A0V9UMX2"/>
<dbReference type="InterPro" id="IPR036259">
    <property type="entry name" value="MFS_trans_sf"/>
</dbReference>
<protein>
    <submittedName>
        <fullName evidence="7">MFS transporter</fullName>
    </submittedName>
</protein>
<comment type="subcellular location">
    <subcellularLocation>
        <location evidence="1">Cell membrane</location>
        <topology evidence="1">Multi-pass membrane protein</topology>
    </subcellularLocation>
</comment>
<evidence type="ECO:0000256" key="4">
    <source>
        <dbReference type="ARBA" id="ARBA00023136"/>
    </source>
</evidence>
<feature type="transmembrane region" description="Helical" evidence="5">
    <location>
        <begin position="315"/>
        <end position="337"/>
    </location>
</feature>
<dbReference type="PROSITE" id="PS50850">
    <property type="entry name" value="MFS"/>
    <property type="match status" value="1"/>
</dbReference>
<feature type="transmembrane region" description="Helical" evidence="5">
    <location>
        <begin position="12"/>
        <end position="35"/>
    </location>
</feature>
<dbReference type="InterPro" id="IPR052952">
    <property type="entry name" value="MFS-Transporter"/>
</dbReference>
<name>A0A0V9UMX2_9NOCA</name>
<dbReference type="GO" id="GO:0022857">
    <property type="term" value="F:transmembrane transporter activity"/>
    <property type="evidence" value="ECO:0007669"/>
    <property type="project" value="InterPro"/>
</dbReference>
<feature type="transmembrane region" description="Helical" evidence="5">
    <location>
        <begin position="78"/>
        <end position="100"/>
    </location>
</feature>
<feature type="transmembrane region" description="Helical" evidence="5">
    <location>
        <begin position="146"/>
        <end position="167"/>
    </location>
</feature>
<feature type="transmembrane region" description="Helical" evidence="5">
    <location>
        <begin position="292"/>
        <end position="309"/>
    </location>
</feature>
<feature type="transmembrane region" description="Helical" evidence="5">
    <location>
        <begin position="260"/>
        <end position="280"/>
    </location>
</feature>
<dbReference type="InterPro" id="IPR011701">
    <property type="entry name" value="MFS"/>
</dbReference>
<feature type="domain" description="Major facilitator superfamily (MFS) profile" evidence="6">
    <location>
        <begin position="10"/>
        <end position="398"/>
    </location>
</feature>
<dbReference type="PANTHER" id="PTHR23527:SF1">
    <property type="entry name" value="BLL3282 PROTEIN"/>
    <property type="match status" value="1"/>
</dbReference>
<proteinExistence type="predicted"/>
<dbReference type="EMBL" id="AZXY01000003">
    <property type="protein sequence ID" value="KSZ59350.1"/>
    <property type="molecule type" value="Genomic_DNA"/>
</dbReference>
<dbReference type="Pfam" id="PF07690">
    <property type="entry name" value="MFS_1"/>
    <property type="match status" value="1"/>
</dbReference>
<evidence type="ECO:0000256" key="3">
    <source>
        <dbReference type="ARBA" id="ARBA00022989"/>
    </source>
</evidence>
<feature type="transmembrane region" description="Helical" evidence="5">
    <location>
        <begin position="106"/>
        <end position="125"/>
    </location>
</feature>
<dbReference type="Gene3D" id="1.20.1250.20">
    <property type="entry name" value="MFS general substrate transporter like domains"/>
    <property type="match status" value="2"/>
</dbReference>
<dbReference type="GO" id="GO:0005886">
    <property type="term" value="C:plasma membrane"/>
    <property type="evidence" value="ECO:0007669"/>
    <property type="project" value="UniProtKB-SubCell"/>
</dbReference>
<comment type="caution">
    <text evidence="7">The sequence shown here is derived from an EMBL/GenBank/DDBJ whole genome shotgun (WGS) entry which is preliminary data.</text>
</comment>
<accession>A0A0V9UMX2</accession>
<feature type="transmembrane region" description="Helical" evidence="5">
    <location>
        <begin position="227"/>
        <end position="248"/>
    </location>
</feature>
<keyword evidence="3 5" id="KW-1133">Transmembrane helix</keyword>
<evidence type="ECO:0000313" key="8">
    <source>
        <dbReference type="Proteomes" id="UP000053060"/>
    </source>
</evidence>
<dbReference type="SUPFAM" id="SSF103473">
    <property type="entry name" value="MFS general substrate transporter"/>
    <property type="match status" value="1"/>
</dbReference>